<dbReference type="GO" id="GO:0016616">
    <property type="term" value="F:oxidoreductase activity, acting on the CH-OH group of donors, NAD or NADP as acceptor"/>
    <property type="evidence" value="ECO:0007669"/>
    <property type="project" value="UniProtKB-ARBA"/>
</dbReference>
<gene>
    <name evidence="8" type="primary">akr5f</name>
    <name evidence="8" type="ORF">STRMA_0452</name>
</gene>
<evidence type="ECO:0000256" key="1">
    <source>
        <dbReference type="ARBA" id="ARBA00007905"/>
    </source>
</evidence>
<accession>G5JZ35</accession>
<dbReference type="PRINTS" id="PR00069">
    <property type="entry name" value="ALDKETRDTASE"/>
</dbReference>
<evidence type="ECO:0000256" key="5">
    <source>
        <dbReference type="PIRSR" id="PIRSR000097-2"/>
    </source>
</evidence>
<dbReference type="Proteomes" id="UP000003573">
    <property type="component" value="Unassembled WGS sequence"/>
</dbReference>
<comment type="similarity">
    <text evidence="1">Belongs to the aldo/keto reductase family.</text>
</comment>
<dbReference type="InterPro" id="IPR036812">
    <property type="entry name" value="NAD(P)_OxRdtase_dom_sf"/>
</dbReference>
<reference evidence="8 9" key="1">
    <citation type="journal article" date="2014" name="Int. J. Syst. Evol. Microbiol.">
        <title>Phylogenomics and the dynamic genome evolution of the genus Streptococcus.</title>
        <authorList>
            <consortium name="The Broad Institute Genome Sequencing Platform"/>
            <person name="Richards V.P."/>
            <person name="Palmer S.R."/>
            <person name="Pavinski Bitar P.D."/>
            <person name="Qin X."/>
            <person name="Weinstock G.M."/>
            <person name="Highlander S.K."/>
            <person name="Town C.D."/>
            <person name="Burne R.A."/>
            <person name="Stanhope M.J."/>
        </authorList>
    </citation>
    <scope>NUCLEOTIDE SEQUENCE [LARGE SCALE GENOMIC DNA]</scope>
    <source>
        <strain evidence="8 9">NCTC 11558</strain>
    </source>
</reference>
<dbReference type="AlphaFoldDB" id="G5JZ35"/>
<keyword evidence="2" id="KW-0521">NADP</keyword>
<dbReference type="InterPro" id="IPR023210">
    <property type="entry name" value="NADP_OxRdtase_dom"/>
</dbReference>
<dbReference type="InterPro" id="IPR018170">
    <property type="entry name" value="Aldo/ket_reductase_CS"/>
</dbReference>
<dbReference type="SUPFAM" id="SSF51430">
    <property type="entry name" value="NAD(P)-linked oxidoreductase"/>
    <property type="match status" value="1"/>
</dbReference>
<dbReference type="PROSITE" id="PS00798">
    <property type="entry name" value="ALDOKETO_REDUCTASE_1"/>
    <property type="match status" value="1"/>
</dbReference>
<feature type="domain" description="NADP-dependent oxidoreductase" evidence="7">
    <location>
        <begin position="21"/>
        <end position="255"/>
    </location>
</feature>
<evidence type="ECO:0000256" key="2">
    <source>
        <dbReference type="ARBA" id="ARBA00022857"/>
    </source>
</evidence>
<evidence type="ECO:0000256" key="6">
    <source>
        <dbReference type="PIRSR" id="PIRSR000097-3"/>
    </source>
</evidence>
<feature type="active site" description="Proton donor" evidence="4">
    <location>
        <position position="48"/>
    </location>
</feature>
<keyword evidence="3" id="KW-0560">Oxidoreductase</keyword>
<dbReference type="Gene3D" id="3.20.20.100">
    <property type="entry name" value="NADP-dependent oxidoreductase domain"/>
    <property type="match status" value="1"/>
</dbReference>
<dbReference type="FunFam" id="3.20.20.100:FF:000015">
    <property type="entry name" value="Oxidoreductase, aldo/keto reductase family"/>
    <property type="match status" value="1"/>
</dbReference>
<dbReference type="eggNOG" id="COG0656">
    <property type="taxonomic scope" value="Bacteria"/>
</dbReference>
<dbReference type="PANTHER" id="PTHR43827:SF3">
    <property type="entry name" value="NADP-DEPENDENT OXIDOREDUCTASE DOMAIN-CONTAINING PROTEIN"/>
    <property type="match status" value="1"/>
</dbReference>
<dbReference type="PIRSF" id="PIRSF000097">
    <property type="entry name" value="AKR"/>
    <property type="match status" value="1"/>
</dbReference>
<evidence type="ECO:0000313" key="8">
    <source>
        <dbReference type="EMBL" id="EHJ52012.1"/>
    </source>
</evidence>
<feature type="site" description="Lowers pKa of active site Tyr" evidence="6">
    <location>
        <position position="73"/>
    </location>
</feature>
<dbReference type="OrthoDB" id="9804790at2"/>
<evidence type="ECO:0000259" key="7">
    <source>
        <dbReference type="Pfam" id="PF00248"/>
    </source>
</evidence>
<protein>
    <submittedName>
        <fullName evidence="8">Organophosphate reductase</fullName>
    </submittedName>
</protein>
<dbReference type="RefSeq" id="WP_003079516.1">
    <property type="nucleotide sequence ID" value="NZ_AEUW02000001.1"/>
</dbReference>
<evidence type="ECO:0000256" key="3">
    <source>
        <dbReference type="ARBA" id="ARBA00023002"/>
    </source>
</evidence>
<dbReference type="Pfam" id="PF00248">
    <property type="entry name" value="Aldo_ket_red"/>
    <property type="match status" value="1"/>
</dbReference>
<dbReference type="STRING" id="764298.STRMA_0452"/>
<proteinExistence type="inferred from homology"/>
<dbReference type="InterPro" id="IPR020471">
    <property type="entry name" value="AKR"/>
</dbReference>
<comment type="caution">
    <text evidence="8">The sequence shown here is derived from an EMBL/GenBank/DDBJ whole genome shotgun (WGS) entry which is preliminary data.</text>
</comment>
<keyword evidence="9" id="KW-1185">Reference proteome</keyword>
<dbReference type="PANTHER" id="PTHR43827">
    <property type="entry name" value="2,5-DIKETO-D-GLUCONIC ACID REDUCTASE"/>
    <property type="match status" value="1"/>
</dbReference>
<evidence type="ECO:0000256" key="4">
    <source>
        <dbReference type="PIRSR" id="PIRSR000097-1"/>
    </source>
</evidence>
<name>G5JZ35_9STRE</name>
<dbReference type="EMBL" id="AEUW02000001">
    <property type="protein sequence ID" value="EHJ52012.1"/>
    <property type="molecule type" value="Genomic_DNA"/>
</dbReference>
<feature type="binding site" evidence="5">
    <location>
        <position position="104"/>
    </location>
    <ligand>
        <name>substrate</name>
    </ligand>
</feature>
<organism evidence="8 9">
    <name type="scientific">Streptococcus macacae NCTC 11558</name>
    <dbReference type="NCBI Taxonomy" id="764298"/>
    <lineage>
        <taxon>Bacteria</taxon>
        <taxon>Bacillati</taxon>
        <taxon>Bacillota</taxon>
        <taxon>Bacilli</taxon>
        <taxon>Lactobacillales</taxon>
        <taxon>Streptococcaceae</taxon>
        <taxon>Streptococcus</taxon>
    </lineage>
</organism>
<evidence type="ECO:0000313" key="9">
    <source>
        <dbReference type="Proteomes" id="UP000003573"/>
    </source>
</evidence>
<sequence length="265" mass="30108">MDYVTLNTGAKMPILGFGVYQIPPEETERAVGDAIALGYRHIDTAQYYRNEAGVGHALKASGLPREEFFITTKVGTSGYRDTKHQIERALRHLQTDYIDLMLVHWVMSDYHGTYQALEEAHREGKLRAIGLSNFNQRQIQGIMAQFATVPAVLQNEMHIFHQQNAMREFTKEKGIQFESWAPFGEGAHDIFNHPVIAQIGTKYGKTVAQVILRFIIQEGVVAIPKSIRKERMAENFAIFDFELSPADMAALRHLNEDRGLFGWNN</sequence>